<dbReference type="Proteomes" id="UP001174677">
    <property type="component" value="Chromosome 15"/>
</dbReference>
<reference evidence="5 6" key="1">
    <citation type="journal article" date="2023" name="Plant Biotechnol. J.">
        <title>Chromosome-level wild Hevea brasiliensis genome provides new tools for genomic-assisted breeding and valuable loci to elevate rubber yield.</title>
        <authorList>
            <person name="Cheng H."/>
            <person name="Song X."/>
            <person name="Hu Y."/>
            <person name="Wu T."/>
            <person name="Yang Q."/>
            <person name="An Z."/>
            <person name="Feng S."/>
            <person name="Deng Z."/>
            <person name="Wu W."/>
            <person name="Zeng X."/>
            <person name="Tu M."/>
            <person name="Wang X."/>
            <person name="Huang H."/>
        </authorList>
    </citation>
    <scope>NUCLEOTIDE SEQUENCE [LARGE SCALE GENOMIC DNA]</scope>
    <source>
        <strain evidence="5">MT/VB/25A 57/8</strain>
    </source>
</reference>
<evidence type="ECO:0008006" key="7">
    <source>
        <dbReference type="Google" id="ProtNLM"/>
    </source>
</evidence>
<evidence type="ECO:0000313" key="5">
    <source>
        <dbReference type="EMBL" id="KAJ9153540.1"/>
    </source>
</evidence>
<dbReference type="PROSITE" id="PS50096">
    <property type="entry name" value="IQ"/>
    <property type="match status" value="1"/>
</dbReference>
<dbReference type="CDD" id="cd23767">
    <property type="entry name" value="IQCD"/>
    <property type="match status" value="1"/>
</dbReference>
<feature type="chain" id="PRO_5046813516" description="Protein IQ-DOMAIN 1" evidence="4">
    <location>
        <begin position="31"/>
        <end position="343"/>
    </location>
</feature>
<keyword evidence="1" id="KW-0112">Calmodulin-binding</keyword>
<dbReference type="EMBL" id="JARPOI010000015">
    <property type="protein sequence ID" value="KAJ9153540.1"/>
    <property type="molecule type" value="Genomic_DNA"/>
</dbReference>
<comment type="caution">
    <text evidence="5">The sequence shown here is derived from an EMBL/GenBank/DDBJ whole genome shotgun (WGS) entry which is preliminary data.</text>
</comment>
<feature type="compositionally biased region" description="Polar residues" evidence="3">
    <location>
        <begin position="81"/>
        <end position="98"/>
    </location>
</feature>
<keyword evidence="6" id="KW-1185">Reference proteome</keyword>
<dbReference type="PANTHER" id="PTHR32295">
    <property type="entry name" value="IQ-DOMAIN 5-RELATED"/>
    <property type="match status" value="1"/>
</dbReference>
<feature type="region of interest" description="Disordered" evidence="3">
    <location>
        <begin position="60"/>
        <end position="105"/>
    </location>
</feature>
<name>A0ABQ9KYB7_HEVBR</name>
<evidence type="ECO:0000256" key="3">
    <source>
        <dbReference type="SAM" id="MobiDB-lite"/>
    </source>
</evidence>
<feature type="compositionally biased region" description="Low complexity" evidence="3">
    <location>
        <begin position="66"/>
        <end position="80"/>
    </location>
</feature>
<evidence type="ECO:0000256" key="4">
    <source>
        <dbReference type="SAM" id="SignalP"/>
    </source>
</evidence>
<sequence>MPSLCLPFLILHFFSLFLLVVTHLLKPTTTVNSMCLCCFSSGDWFRSIICLRKAKEDRSKNVKVHSGNGKTNGSKKNSNTQRESSSPACANGSPQRSNGVPGMSVEHKAAIRIQTAFRAYMAKRTMRRLKGAVRFNVLIHANDTQKQASSTLSYIHAWSNIQAQIRARRHHMVTEGRIKQKNIENQQKLEAKLHELEMDWCSGSETMEEILSRVQQREEAAVKRERAMAYAFSHQWRANPTQYLGQAYYSIGKENWGWSWKERWIAARPWEIRVHSLPNNPKKGQSMQVSKSEMKITLSTKPALSNGKVNTKAKKLSNISVDNQAAQEAYTTAVSSSGSLIPN</sequence>
<dbReference type="PANTHER" id="PTHR32295:SF134">
    <property type="entry name" value="PROTEIN IQ-DOMAIN 10"/>
    <property type="match status" value="1"/>
</dbReference>
<proteinExistence type="inferred from homology"/>
<keyword evidence="4" id="KW-0732">Signal</keyword>
<feature type="signal peptide" evidence="4">
    <location>
        <begin position="1"/>
        <end position="30"/>
    </location>
</feature>
<organism evidence="5 6">
    <name type="scientific">Hevea brasiliensis</name>
    <name type="common">Para rubber tree</name>
    <name type="synonym">Siphonia brasiliensis</name>
    <dbReference type="NCBI Taxonomy" id="3981"/>
    <lineage>
        <taxon>Eukaryota</taxon>
        <taxon>Viridiplantae</taxon>
        <taxon>Streptophyta</taxon>
        <taxon>Embryophyta</taxon>
        <taxon>Tracheophyta</taxon>
        <taxon>Spermatophyta</taxon>
        <taxon>Magnoliopsida</taxon>
        <taxon>eudicotyledons</taxon>
        <taxon>Gunneridae</taxon>
        <taxon>Pentapetalae</taxon>
        <taxon>rosids</taxon>
        <taxon>fabids</taxon>
        <taxon>Malpighiales</taxon>
        <taxon>Euphorbiaceae</taxon>
        <taxon>Crotonoideae</taxon>
        <taxon>Micrandreae</taxon>
        <taxon>Hevea</taxon>
    </lineage>
</organism>
<accession>A0ABQ9KYB7</accession>
<evidence type="ECO:0000256" key="2">
    <source>
        <dbReference type="ARBA" id="ARBA00024341"/>
    </source>
</evidence>
<evidence type="ECO:0000313" key="6">
    <source>
        <dbReference type="Proteomes" id="UP001174677"/>
    </source>
</evidence>
<comment type="similarity">
    <text evidence="2">Belongs to the IQD family.</text>
</comment>
<protein>
    <recommendedName>
        <fullName evidence="7">Protein IQ-DOMAIN 1</fullName>
    </recommendedName>
</protein>
<evidence type="ECO:0000256" key="1">
    <source>
        <dbReference type="ARBA" id="ARBA00022860"/>
    </source>
</evidence>
<gene>
    <name evidence="5" type="ORF">P3X46_026967</name>
</gene>